<proteinExistence type="predicted"/>
<dbReference type="InterPro" id="IPR007219">
    <property type="entry name" value="XnlR_reg_dom"/>
</dbReference>
<feature type="region of interest" description="Disordered" evidence="2">
    <location>
        <begin position="122"/>
        <end position="150"/>
    </location>
</feature>
<evidence type="ECO:0000256" key="2">
    <source>
        <dbReference type="SAM" id="MobiDB-lite"/>
    </source>
</evidence>
<feature type="compositionally biased region" description="Polar residues" evidence="2">
    <location>
        <begin position="753"/>
        <end position="776"/>
    </location>
</feature>
<dbReference type="InterPro" id="IPR050987">
    <property type="entry name" value="AtrR-like"/>
</dbReference>
<keyword evidence="3" id="KW-0472">Membrane</keyword>
<feature type="region of interest" description="Disordered" evidence="2">
    <location>
        <begin position="213"/>
        <end position="246"/>
    </location>
</feature>
<sequence length="847" mass="94982">MLDVVTSNSSQISQMSGNFCSNCRALNIDCTHTTSKAKRKRLTFINMTSAPSSATTIPTRDPAAVGPVRLDRFSFAKSQISAILDESSHQIQNLDDGPISLQALTEIAEYARSLERALSDAERSTDTHFLQMGPPNSQTEPEHATQPSTNLRTMFLDTDVDELTDFVKRIELDGDSFFGHSSHVELSRMAMKIKKEYLDDETEEESRRRLFFSQGASASDVTRGGAINAPPAQQQNPDPLPQQSRQEARSTFWDIHPWQSQPRIRQSQLRFPSPSLLVSLVDLYFTKHNFFVPLLHRPTFQRGLDARLHERNRSFGELVLSVCALGARYSSDEEVFQSTVGIDPAVREHSAGWKYINQINPTQEITAKNALLIVQTICNMVPFLYTTSTPYQCWVLIGVGVRHAQAVGAHRLKLFGAKPTIQQELWKRAFWVLMSLDTYMTILSGRPPAVDPAEYDLDMPIECDDEYWEHADHEQTFKQPLGQPSKSLQYSIRTPSDLSPNDKVVQKLNSSLSDWEDNVPDHLRWDPNREDSLFLEQSALLYCAFYFAQTHLHRLFIATATKDSSKKMYSLNSYASLVVCANSARSCLHILDVFSKKRHDRLSGLPTISNSNLPDPDLSHFSPFPVANFVFAFAIMLLLNFWGAKHQGVTVDRVKDREGVLQCLGILRGYEKRHQFAGLMCDLLGSILHIPSVKPTTSNPATSENLVGHGIIMVNENGTRSTAMEMDRSRDFRHVFGPGSSSSLDSFTTRSFGDSNPYSRQSPASTSAPVETSQPINPGAPQNVASLYQDSVDDFDVSSSGLQDFMNGIEKVFENELTSFLAQPSNEWSMTEVDELLRLIIDNPNMT</sequence>
<reference evidence="5 6" key="1">
    <citation type="journal article" date="2020" name="ISME J.">
        <title>Uncovering the hidden diversity of litter-decomposition mechanisms in mushroom-forming fungi.</title>
        <authorList>
            <person name="Floudas D."/>
            <person name="Bentzer J."/>
            <person name="Ahren D."/>
            <person name="Johansson T."/>
            <person name="Persson P."/>
            <person name="Tunlid A."/>
        </authorList>
    </citation>
    <scope>NUCLEOTIDE SEQUENCE [LARGE SCALE GENOMIC DNA]</scope>
    <source>
        <strain evidence="5 6">CBS 406.79</strain>
    </source>
</reference>
<dbReference type="GO" id="GO:0008270">
    <property type="term" value="F:zinc ion binding"/>
    <property type="evidence" value="ECO:0007669"/>
    <property type="project" value="InterPro"/>
</dbReference>
<feature type="domain" description="Xylanolytic transcriptional activator regulatory" evidence="4">
    <location>
        <begin position="393"/>
        <end position="466"/>
    </location>
</feature>
<dbReference type="GO" id="GO:0003677">
    <property type="term" value="F:DNA binding"/>
    <property type="evidence" value="ECO:0007669"/>
    <property type="project" value="InterPro"/>
</dbReference>
<dbReference type="Pfam" id="PF04082">
    <property type="entry name" value="Fungal_trans"/>
    <property type="match status" value="1"/>
</dbReference>
<dbReference type="Proteomes" id="UP000518752">
    <property type="component" value="Unassembled WGS sequence"/>
</dbReference>
<evidence type="ECO:0000256" key="1">
    <source>
        <dbReference type="ARBA" id="ARBA00023242"/>
    </source>
</evidence>
<keyword evidence="1" id="KW-0539">Nucleus</keyword>
<protein>
    <recommendedName>
        <fullName evidence="4">Xylanolytic transcriptional activator regulatory domain-containing protein</fullName>
    </recommendedName>
</protein>
<gene>
    <name evidence="5" type="ORF">D9757_003201</name>
</gene>
<dbReference type="GO" id="GO:0006351">
    <property type="term" value="P:DNA-templated transcription"/>
    <property type="evidence" value="ECO:0007669"/>
    <property type="project" value="InterPro"/>
</dbReference>
<evidence type="ECO:0000313" key="6">
    <source>
        <dbReference type="Proteomes" id="UP000518752"/>
    </source>
</evidence>
<keyword evidence="3" id="KW-1133">Transmembrane helix</keyword>
<dbReference type="CDD" id="cd12148">
    <property type="entry name" value="fungal_TF_MHR"/>
    <property type="match status" value="1"/>
</dbReference>
<evidence type="ECO:0000256" key="3">
    <source>
        <dbReference type="SAM" id="Phobius"/>
    </source>
</evidence>
<keyword evidence="6" id="KW-1185">Reference proteome</keyword>
<keyword evidence="3" id="KW-0812">Transmembrane</keyword>
<feature type="region of interest" description="Disordered" evidence="2">
    <location>
        <begin position="746"/>
        <end position="783"/>
    </location>
</feature>
<evidence type="ECO:0000313" key="5">
    <source>
        <dbReference type="EMBL" id="KAF5392117.1"/>
    </source>
</evidence>
<name>A0A8H5HZ53_9AGAR</name>
<dbReference type="AlphaFoldDB" id="A0A8H5HZ53"/>
<dbReference type="PANTHER" id="PTHR46910">
    <property type="entry name" value="TRANSCRIPTION FACTOR PDR1"/>
    <property type="match status" value="1"/>
</dbReference>
<evidence type="ECO:0000259" key="4">
    <source>
        <dbReference type="SMART" id="SM00906"/>
    </source>
</evidence>
<comment type="caution">
    <text evidence="5">The sequence shown here is derived from an EMBL/GenBank/DDBJ whole genome shotgun (WGS) entry which is preliminary data.</text>
</comment>
<accession>A0A8H5HZ53</accession>
<organism evidence="5 6">
    <name type="scientific">Collybiopsis confluens</name>
    <dbReference type="NCBI Taxonomy" id="2823264"/>
    <lineage>
        <taxon>Eukaryota</taxon>
        <taxon>Fungi</taxon>
        <taxon>Dikarya</taxon>
        <taxon>Basidiomycota</taxon>
        <taxon>Agaricomycotina</taxon>
        <taxon>Agaricomycetes</taxon>
        <taxon>Agaricomycetidae</taxon>
        <taxon>Agaricales</taxon>
        <taxon>Marasmiineae</taxon>
        <taxon>Omphalotaceae</taxon>
        <taxon>Collybiopsis</taxon>
    </lineage>
</organism>
<feature type="transmembrane region" description="Helical" evidence="3">
    <location>
        <begin position="624"/>
        <end position="643"/>
    </location>
</feature>
<feature type="compositionally biased region" description="Polar residues" evidence="2">
    <location>
        <begin position="134"/>
        <end position="150"/>
    </location>
</feature>
<feature type="compositionally biased region" description="Low complexity" evidence="2">
    <location>
        <begin position="228"/>
        <end position="243"/>
    </location>
</feature>
<dbReference type="SMART" id="SM00906">
    <property type="entry name" value="Fungal_trans"/>
    <property type="match status" value="1"/>
</dbReference>
<dbReference type="PANTHER" id="PTHR46910:SF38">
    <property type="entry name" value="ZN(2)-C6 FUNGAL-TYPE DOMAIN-CONTAINING PROTEIN"/>
    <property type="match status" value="1"/>
</dbReference>
<dbReference type="OrthoDB" id="4456959at2759"/>
<dbReference type="EMBL" id="JAACJN010000007">
    <property type="protein sequence ID" value="KAF5392117.1"/>
    <property type="molecule type" value="Genomic_DNA"/>
</dbReference>
<dbReference type="GO" id="GO:0003700">
    <property type="term" value="F:DNA-binding transcription factor activity"/>
    <property type="evidence" value="ECO:0007669"/>
    <property type="project" value="InterPro"/>
</dbReference>